<dbReference type="GO" id="GO:0003677">
    <property type="term" value="F:DNA binding"/>
    <property type="evidence" value="ECO:0007669"/>
    <property type="project" value="UniProtKB-KW"/>
</dbReference>
<proteinExistence type="predicted"/>
<gene>
    <name evidence="4" type="ORF">ACFOET_10970</name>
</gene>
<name>A0ABV7JS75_9SPHI</name>
<sequence>MQTHELTYFSARGQVATALAVAVVIVLNNQRIPFIEIIKYPGFYVSVAFSWLFAWMIIHFIAWFSRSIDRFPRWNRSHDVRFFMQIGGGVVLPCLAAIALAFGFLQGFGRDFMASGYLTHEFPIICLLIVIMNLTYLVLHYRNEADRLAEELNDSTVSLRKAVIRGDIWKRRALVLRQKLEIAGNDAAGISRRLSEAESVLAALETELLASKDELGNLPEKPKLHGVLEMQGALGMEKVPFSKIRYLEYDNRKVWAYTTKSPRSLIASLLTLQEALPDYWFFRIRRTIIINRMYIVNGPGIKRKRGLEVTIRLAENTTKTFTLHRKNAAAYLEWFSMPHE</sequence>
<feature type="transmembrane region" description="Helical" evidence="2">
    <location>
        <begin position="117"/>
        <end position="139"/>
    </location>
</feature>
<dbReference type="Gene3D" id="2.40.50.40">
    <property type="match status" value="1"/>
</dbReference>
<keyword evidence="5" id="KW-1185">Reference proteome</keyword>
<evidence type="ECO:0000313" key="5">
    <source>
        <dbReference type="Proteomes" id="UP001595526"/>
    </source>
</evidence>
<dbReference type="RefSeq" id="WP_379022501.1">
    <property type="nucleotide sequence ID" value="NZ_JBHRTA010000031.1"/>
</dbReference>
<keyword evidence="2" id="KW-0812">Transmembrane</keyword>
<evidence type="ECO:0000259" key="3">
    <source>
        <dbReference type="SMART" id="SM00850"/>
    </source>
</evidence>
<dbReference type="EMBL" id="JBHRTA010000031">
    <property type="protein sequence ID" value="MFC3198132.1"/>
    <property type="molecule type" value="Genomic_DNA"/>
</dbReference>
<keyword evidence="1" id="KW-0175">Coiled coil</keyword>
<evidence type="ECO:0000256" key="2">
    <source>
        <dbReference type="SAM" id="Phobius"/>
    </source>
</evidence>
<evidence type="ECO:0000313" key="4">
    <source>
        <dbReference type="EMBL" id="MFC3198132.1"/>
    </source>
</evidence>
<keyword evidence="4" id="KW-0238">DNA-binding</keyword>
<feature type="coiled-coil region" evidence="1">
    <location>
        <begin position="187"/>
        <end position="214"/>
    </location>
</feature>
<feature type="domain" description="HTH LytTR-type" evidence="3">
    <location>
        <begin position="234"/>
        <end position="324"/>
    </location>
</feature>
<feature type="transmembrane region" description="Helical" evidence="2">
    <location>
        <begin position="82"/>
        <end position="105"/>
    </location>
</feature>
<feature type="transmembrane region" description="Helical" evidence="2">
    <location>
        <begin position="40"/>
        <end position="62"/>
    </location>
</feature>
<dbReference type="InterPro" id="IPR007492">
    <property type="entry name" value="LytTR_DNA-bd_dom"/>
</dbReference>
<dbReference type="SMART" id="SM00850">
    <property type="entry name" value="LytTR"/>
    <property type="match status" value="1"/>
</dbReference>
<organism evidence="4 5">
    <name type="scientific">Parapedobacter deserti</name>
    <dbReference type="NCBI Taxonomy" id="1912957"/>
    <lineage>
        <taxon>Bacteria</taxon>
        <taxon>Pseudomonadati</taxon>
        <taxon>Bacteroidota</taxon>
        <taxon>Sphingobacteriia</taxon>
        <taxon>Sphingobacteriales</taxon>
        <taxon>Sphingobacteriaceae</taxon>
        <taxon>Parapedobacter</taxon>
    </lineage>
</organism>
<dbReference type="Proteomes" id="UP001595526">
    <property type="component" value="Unassembled WGS sequence"/>
</dbReference>
<keyword evidence="2" id="KW-1133">Transmembrane helix</keyword>
<accession>A0ABV7JS75</accession>
<keyword evidence="2" id="KW-0472">Membrane</keyword>
<feature type="transmembrane region" description="Helical" evidence="2">
    <location>
        <begin position="6"/>
        <end position="28"/>
    </location>
</feature>
<evidence type="ECO:0000256" key="1">
    <source>
        <dbReference type="SAM" id="Coils"/>
    </source>
</evidence>
<dbReference type="Pfam" id="PF04397">
    <property type="entry name" value="LytTR"/>
    <property type="match status" value="1"/>
</dbReference>
<comment type="caution">
    <text evidence="4">The sequence shown here is derived from an EMBL/GenBank/DDBJ whole genome shotgun (WGS) entry which is preliminary data.</text>
</comment>
<protein>
    <submittedName>
        <fullName evidence="4">LytTR family transcriptional regulator DNA-binding domain-containing protein</fullName>
    </submittedName>
</protein>
<reference evidence="5" key="1">
    <citation type="journal article" date="2019" name="Int. J. Syst. Evol. Microbiol.">
        <title>The Global Catalogue of Microorganisms (GCM) 10K type strain sequencing project: providing services to taxonomists for standard genome sequencing and annotation.</title>
        <authorList>
            <consortium name="The Broad Institute Genomics Platform"/>
            <consortium name="The Broad Institute Genome Sequencing Center for Infectious Disease"/>
            <person name="Wu L."/>
            <person name="Ma J."/>
        </authorList>
    </citation>
    <scope>NUCLEOTIDE SEQUENCE [LARGE SCALE GENOMIC DNA]</scope>
    <source>
        <strain evidence="5">KCTC 52416</strain>
    </source>
</reference>